<keyword evidence="2" id="KW-1185">Reference proteome</keyword>
<dbReference type="Proteomes" id="UP000637074">
    <property type="component" value="Unassembled WGS sequence"/>
</dbReference>
<gene>
    <name evidence="1" type="ORF">AM1BK_39030</name>
</gene>
<evidence type="ECO:0000313" key="1">
    <source>
        <dbReference type="EMBL" id="GHI00361.1"/>
    </source>
</evidence>
<comment type="caution">
    <text evidence="1">The sequence shown here is derived from an EMBL/GenBank/DDBJ whole genome shotgun (WGS) entry which is preliminary data.</text>
</comment>
<proteinExistence type="predicted"/>
<sequence length="49" mass="5696">MDREKEYVTANLTSNLIGEIKSFEQKLSEQTQKQVVVIAYEKDNLPTEH</sequence>
<dbReference type="RefSeq" id="WP_191275725.1">
    <property type="nucleotide sequence ID" value="NZ_BNDS01000021.1"/>
</dbReference>
<reference evidence="1 2" key="1">
    <citation type="journal article" date="2022" name="Int. J. Syst. Evol. Microbiol.">
        <title>Neobacillus kokaensis sp. nov., isolated from soil.</title>
        <authorList>
            <person name="Yuki K."/>
            <person name="Matsubara H."/>
            <person name="Yamaguchi S."/>
        </authorList>
    </citation>
    <scope>NUCLEOTIDE SEQUENCE [LARGE SCALE GENOMIC DNA]</scope>
    <source>
        <strain evidence="1 2">LOB 377</strain>
    </source>
</reference>
<evidence type="ECO:0000313" key="2">
    <source>
        <dbReference type="Proteomes" id="UP000637074"/>
    </source>
</evidence>
<accession>A0ABQ3NAF3</accession>
<dbReference type="EMBL" id="BNDS01000021">
    <property type="protein sequence ID" value="GHI00361.1"/>
    <property type="molecule type" value="Genomic_DNA"/>
</dbReference>
<organism evidence="1 2">
    <name type="scientific">Neobacillus kokaensis</name>
    <dbReference type="NCBI Taxonomy" id="2759023"/>
    <lineage>
        <taxon>Bacteria</taxon>
        <taxon>Bacillati</taxon>
        <taxon>Bacillota</taxon>
        <taxon>Bacilli</taxon>
        <taxon>Bacillales</taxon>
        <taxon>Bacillaceae</taxon>
        <taxon>Neobacillus</taxon>
    </lineage>
</organism>
<name>A0ABQ3NAF3_9BACI</name>
<protein>
    <submittedName>
        <fullName evidence="1">Uncharacterized protein</fullName>
    </submittedName>
</protein>